<evidence type="ECO:0000313" key="1">
    <source>
        <dbReference type="EMBL" id="CAK7332643.1"/>
    </source>
</evidence>
<dbReference type="EMBL" id="CAWUPB010000913">
    <property type="protein sequence ID" value="CAK7332643.1"/>
    <property type="molecule type" value="Genomic_DNA"/>
</dbReference>
<dbReference type="AlphaFoldDB" id="A0AAV1REA1"/>
<protein>
    <submittedName>
        <fullName evidence="1">Uncharacterized protein</fullName>
    </submittedName>
</protein>
<accession>A0AAV1REA1</accession>
<evidence type="ECO:0000313" key="2">
    <source>
        <dbReference type="Proteomes" id="UP001314170"/>
    </source>
</evidence>
<keyword evidence="2" id="KW-1185">Reference proteome</keyword>
<reference evidence="1 2" key="1">
    <citation type="submission" date="2024-01" db="EMBL/GenBank/DDBJ databases">
        <authorList>
            <person name="Waweru B."/>
        </authorList>
    </citation>
    <scope>NUCLEOTIDE SEQUENCE [LARGE SCALE GENOMIC DNA]</scope>
</reference>
<comment type="caution">
    <text evidence="1">The sequence shown here is derived from an EMBL/GenBank/DDBJ whole genome shotgun (WGS) entry which is preliminary data.</text>
</comment>
<dbReference type="Proteomes" id="UP001314170">
    <property type="component" value="Unassembled WGS sequence"/>
</dbReference>
<organism evidence="1 2">
    <name type="scientific">Dovyalis caffra</name>
    <dbReference type="NCBI Taxonomy" id="77055"/>
    <lineage>
        <taxon>Eukaryota</taxon>
        <taxon>Viridiplantae</taxon>
        <taxon>Streptophyta</taxon>
        <taxon>Embryophyta</taxon>
        <taxon>Tracheophyta</taxon>
        <taxon>Spermatophyta</taxon>
        <taxon>Magnoliopsida</taxon>
        <taxon>eudicotyledons</taxon>
        <taxon>Gunneridae</taxon>
        <taxon>Pentapetalae</taxon>
        <taxon>rosids</taxon>
        <taxon>fabids</taxon>
        <taxon>Malpighiales</taxon>
        <taxon>Salicaceae</taxon>
        <taxon>Flacourtieae</taxon>
        <taxon>Dovyalis</taxon>
    </lineage>
</organism>
<name>A0AAV1REA1_9ROSI</name>
<gene>
    <name evidence="1" type="ORF">DCAF_LOCUS9084</name>
</gene>
<sequence>MKNMSLLIVVEWVYSSVKSQRKAMIWKTSVSEDEKEFAILLSAERNKLWPNKIQNSEEVVDLEAEQDRPSGPIPKPARRFYKKPDRQDLRQVSTNGNNLNAHGKTDYKRGEKLIEKEEPNDIRNERAKSILMVLPSLLIRLSLNYFQIDDSMLIDNSDIGPNLLMTSSRDVEGFCIGDDMAMRGFDESLNSVDVAIISEPRISEEVPNKVIDKFGFDYVYNVEVRGKLGGLQVLWKKNHTNLDVNRALEFPIRGVLPVLDSSLVDFLIVSPIDEEIRKILFDMKAFKSHETYGYQPYFSRLNGLW</sequence>
<proteinExistence type="predicted"/>